<feature type="compositionally biased region" description="Low complexity" evidence="1">
    <location>
        <begin position="62"/>
        <end position="71"/>
    </location>
</feature>
<gene>
    <name evidence="2" type="ORF">GMI68_08490</name>
</gene>
<protein>
    <submittedName>
        <fullName evidence="2">DUF2992 family protein</fullName>
    </submittedName>
</protein>
<proteinExistence type="predicted"/>
<feature type="compositionally biased region" description="Basic residues" evidence="1">
    <location>
        <begin position="130"/>
        <end position="139"/>
    </location>
</feature>
<dbReference type="EMBL" id="WPCR01000011">
    <property type="protein sequence ID" value="NHM14793.1"/>
    <property type="molecule type" value="Genomic_DNA"/>
</dbReference>
<reference evidence="2 3" key="1">
    <citation type="submission" date="2019-11" db="EMBL/GenBank/DDBJ databases">
        <title>Eggerthellaceae novel genus isolated from the rectal contents of marmort.</title>
        <authorList>
            <person name="Zhang G."/>
        </authorList>
    </citation>
    <scope>NUCLEOTIDE SEQUENCE [LARGE SCALE GENOMIC DNA]</scope>
    <source>
        <strain evidence="3">zg-886</strain>
    </source>
</reference>
<evidence type="ECO:0000313" key="3">
    <source>
        <dbReference type="Proteomes" id="UP000636394"/>
    </source>
</evidence>
<feature type="region of interest" description="Disordered" evidence="1">
    <location>
        <begin position="61"/>
        <end position="139"/>
    </location>
</feature>
<sequence length="139" mass="15779">MQISVSSTLTLFHDGQFWVGVVEHVEDGELSAARIVFGAEPSDEEVLQFVVRKWESLRFHGNAAAEAPKAAKNPKRRLREASKELSRRPVSTKSQQALAEAREAQKTEAKARRAQAKRETQEARFSQKQEKKKQKRKGH</sequence>
<name>A0ABX0IKN5_9ACTN</name>
<dbReference type="RefSeq" id="WP_261434073.1">
    <property type="nucleotide sequence ID" value="NZ_WPCR01000011.1"/>
</dbReference>
<dbReference type="InterPro" id="IPR016787">
    <property type="entry name" value="UCP021328"/>
</dbReference>
<comment type="caution">
    <text evidence="2">The sequence shown here is derived from an EMBL/GenBank/DDBJ whole genome shotgun (WGS) entry which is preliminary data.</text>
</comment>
<evidence type="ECO:0000313" key="2">
    <source>
        <dbReference type="EMBL" id="NHM14793.1"/>
    </source>
</evidence>
<dbReference type="PIRSF" id="PIRSF021328">
    <property type="entry name" value="UCP021328"/>
    <property type="match status" value="1"/>
</dbReference>
<keyword evidence="3" id="KW-1185">Reference proteome</keyword>
<evidence type="ECO:0000256" key="1">
    <source>
        <dbReference type="SAM" id="MobiDB-lite"/>
    </source>
</evidence>
<dbReference type="Proteomes" id="UP000636394">
    <property type="component" value="Unassembled WGS sequence"/>
</dbReference>
<feature type="compositionally biased region" description="Basic and acidic residues" evidence="1">
    <location>
        <begin position="100"/>
        <end position="129"/>
    </location>
</feature>
<organism evidence="2 3">
    <name type="scientific">Xiamenia xianingshaonis</name>
    <dbReference type="NCBI Taxonomy" id="2682776"/>
    <lineage>
        <taxon>Bacteria</taxon>
        <taxon>Bacillati</taxon>
        <taxon>Actinomycetota</taxon>
        <taxon>Coriobacteriia</taxon>
        <taxon>Eggerthellales</taxon>
        <taxon>Eggerthellaceae</taxon>
        <taxon>Xiamenia</taxon>
    </lineage>
</organism>
<dbReference type="Pfam" id="PF11208">
    <property type="entry name" value="DUF2992"/>
    <property type="match status" value="1"/>
</dbReference>
<accession>A0ABX0IKN5</accession>